<sequence length="287" mass="32507">MSIETAIHLPFDLCHQNNTENLHDQKPTVIADRIEKTYNDEVNTAYPIECPSPEMKSYQRSYKPDVESNLPSTPSIPILNLPIPSVTLTPHRYTETKSTKISKINTQGKIPIQVDNSAPNSVKDLRSLAGSIGYSSTLKPAFIIDQSPGQSINDHTLKVDRKPSLISLGGQLRNLDKSFIEQYLNSSSSDTVSRRGSSEGDSTVRLVEKSKRGIDEVEIEWCFYCGKEGLRNDLILEEIDLNEIFRIQNNNLKEVNDQLQVNGCRDQRRSWQWSCKDKCERPQLEAK</sequence>
<evidence type="ECO:0000313" key="1">
    <source>
        <dbReference type="EMBL" id="WWC93126.1"/>
    </source>
</evidence>
<keyword evidence="2" id="KW-1185">Reference proteome</keyword>
<evidence type="ECO:0000313" key="2">
    <source>
        <dbReference type="Proteomes" id="UP001355207"/>
    </source>
</evidence>
<dbReference type="RefSeq" id="XP_066079888.1">
    <property type="nucleotide sequence ID" value="XM_066223791.1"/>
</dbReference>
<protein>
    <submittedName>
        <fullName evidence="1">Uncharacterized protein</fullName>
    </submittedName>
</protein>
<organism evidence="1 2">
    <name type="scientific">Kwoniella dendrophila CBS 6074</name>
    <dbReference type="NCBI Taxonomy" id="1295534"/>
    <lineage>
        <taxon>Eukaryota</taxon>
        <taxon>Fungi</taxon>
        <taxon>Dikarya</taxon>
        <taxon>Basidiomycota</taxon>
        <taxon>Agaricomycotina</taxon>
        <taxon>Tremellomycetes</taxon>
        <taxon>Tremellales</taxon>
        <taxon>Cryptococcaceae</taxon>
        <taxon>Kwoniella</taxon>
    </lineage>
</organism>
<name>A0AAX4K694_9TREE</name>
<dbReference type="GeneID" id="91098761"/>
<reference evidence="1 2" key="1">
    <citation type="submission" date="2024-01" db="EMBL/GenBank/DDBJ databases">
        <title>Comparative genomics of Cryptococcus and Kwoniella reveals pathogenesis evolution and contrasting modes of karyotype evolution via chromosome fusion or intercentromeric recombination.</title>
        <authorList>
            <person name="Coelho M.A."/>
            <person name="David-Palma M."/>
            <person name="Shea T."/>
            <person name="Bowers K."/>
            <person name="McGinley-Smith S."/>
            <person name="Mohammad A.W."/>
            <person name="Gnirke A."/>
            <person name="Yurkov A.M."/>
            <person name="Nowrousian M."/>
            <person name="Sun S."/>
            <person name="Cuomo C.A."/>
            <person name="Heitman J."/>
        </authorList>
    </citation>
    <scope>NUCLEOTIDE SEQUENCE [LARGE SCALE GENOMIC DNA]</scope>
    <source>
        <strain evidence="1 2">CBS 6074</strain>
    </source>
</reference>
<dbReference type="AlphaFoldDB" id="A0AAX4K694"/>
<dbReference type="Proteomes" id="UP001355207">
    <property type="component" value="Chromosome 11"/>
</dbReference>
<accession>A0AAX4K694</accession>
<dbReference type="EMBL" id="CP144108">
    <property type="protein sequence ID" value="WWC93126.1"/>
    <property type="molecule type" value="Genomic_DNA"/>
</dbReference>
<proteinExistence type="predicted"/>
<gene>
    <name evidence="1" type="ORF">L201_008093</name>
</gene>